<organism evidence="2 3">
    <name type="scientific">Kwoniella shandongensis</name>
    <dbReference type="NCBI Taxonomy" id="1734106"/>
    <lineage>
        <taxon>Eukaryota</taxon>
        <taxon>Fungi</taxon>
        <taxon>Dikarya</taxon>
        <taxon>Basidiomycota</taxon>
        <taxon>Agaricomycotina</taxon>
        <taxon>Tremellomycetes</taxon>
        <taxon>Tremellales</taxon>
        <taxon>Cryptococcaceae</taxon>
        <taxon>Kwoniella</taxon>
    </lineage>
</organism>
<name>A0A5M6C3C4_9TREE</name>
<proteinExistence type="predicted"/>
<dbReference type="KEGG" id="ksn:43587351"/>
<evidence type="ECO:0000313" key="2">
    <source>
        <dbReference type="EMBL" id="WWD20733.1"/>
    </source>
</evidence>
<reference evidence="2" key="2">
    <citation type="submission" date="2024-01" db="EMBL/GenBank/DDBJ databases">
        <title>Comparative genomics of Cryptococcus and Kwoniella reveals pathogenesis evolution and contrasting modes of karyotype evolution via chromosome fusion or intercentromeric recombination.</title>
        <authorList>
            <person name="Coelho M.A."/>
            <person name="David-Palma M."/>
            <person name="Shea T."/>
            <person name="Bowers K."/>
            <person name="McGinley-Smith S."/>
            <person name="Mohammad A.W."/>
            <person name="Gnirke A."/>
            <person name="Yurkov A.M."/>
            <person name="Nowrousian M."/>
            <person name="Sun S."/>
            <person name="Cuomo C.A."/>
            <person name="Heitman J."/>
        </authorList>
    </citation>
    <scope>NUCLEOTIDE SEQUENCE</scope>
    <source>
        <strain evidence="2">CBS 12478</strain>
    </source>
</reference>
<dbReference type="RefSeq" id="XP_031862554.1">
    <property type="nucleotide sequence ID" value="XM_032003232.1"/>
</dbReference>
<evidence type="ECO:0000313" key="3">
    <source>
        <dbReference type="Proteomes" id="UP000322225"/>
    </source>
</evidence>
<sequence length="772" mass="87659">MDFDEKELTRRSRPRSIRRSPWKCLGIACGFLTLGIIAFLTFTLASAFQTFARTVRDPHRDLFYNGTSAKKQGSVVGPLIDLETKFDVTITIWRRVPNNETDYAEEYLRAGQDDDDDISEYSPNELAVAGMTQLYPVEVRRMPKQELLWSGVVFEDVTMKDKHLDATIDFRLPLSRFYDRRLYNADVRGSMVLVPKRGSKLDRLESHSDWRPKQIPLVPKMDDRLKDTPALSHADAKQWDALEHIAVSWSLLEFDKGPDPCEGYHSSATTDENGQEESADVKGKEDKEDEEQIDYGFDLDQDDDASDLDLESNSKSKKLKKIGDIHEKLHPYLITRSHLYIMNETRLFERRAYDEKHKILLETACGGALKGDMVNRMLCQGSYGANGHWGNRFLLSGEDDGAGKELAYGPYIGSLQNAAGPRDVLPLPVARFPSCTLDTADPEHIDVTYNVRLSTLSPTRVAILNNYPERTRADYDASEGEKADVHDQWEIQAGLFGDKAKGSHPWRRFIVSLIDCFLEASTSILTLLYWYTRTTTVGLSHTATALIGGGAVLSHLRATISGFRETPEWGARLLGITFTLWSLAPAILQLRLIAPFEIERYGWRFNVRSWKWSHRERASQRQKSQAAPRVWIAAFLAIFSLTYFPARHNFWLVDWLPTTPPILIHEARGIIDSTFLQALLASLTLQGTAMQLYHNQQHGTFAGSYALTANFVTVQNLLRMLYYFPSFIGAVATREGLRYVTVFDMGLQTWAAYQAWKLPRVEQDIAGETEDE</sequence>
<dbReference type="AlphaFoldDB" id="A0A5M6C3C4"/>
<feature type="region of interest" description="Disordered" evidence="1">
    <location>
        <begin position="260"/>
        <end position="290"/>
    </location>
</feature>
<dbReference type="GeneID" id="43587351"/>
<gene>
    <name evidence="2" type="ORF">CI109_105209</name>
</gene>
<dbReference type="Proteomes" id="UP000322225">
    <property type="component" value="Chromosome 9"/>
</dbReference>
<reference evidence="2" key="1">
    <citation type="submission" date="2017-08" db="EMBL/GenBank/DDBJ databases">
        <authorList>
            <person name="Cuomo C."/>
            <person name="Billmyre B."/>
            <person name="Heitman J."/>
        </authorList>
    </citation>
    <scope>NUCLEOTIDE SEQUENCE</scope>
    <source>
        <strain evidence="2">CBS 12478</strain>
    </source>
</reference>
<keyword evidence="3" id="KW-1185">Reference proteome</keyword>
<protein>
    <submittedName>
        <fullName evidence="2">Uncharacterized protein</fullName>
    </submittedName>
</protein>
<evidence type="ECO:0000256" key="1">
    <source>
        <dbReference type="SAM" id="MobiDB-lite"/>
    </source>
</evidence>
<dbReference type="EMBL" id="CP144059">
    <property type="protein sequence ID" value="WWD20733.1"/>
    <property type="molecule type" value="Genomic_DNA"/>
</dbReference>
<dbReference type="OrthoDB" id="2548253at2759"/>
<accession>A0A5M6C3C4</accession>